<dbReference type="Proteomes" id="UP000016924">
    <property type="component" value="Unassembled WGS sequence"/>
</dbReference>
<dbReference type="AlphaFoldDB" id="R7YGQ0"/>
<evidence type="ECO:0000313" key="3">
    <source>
        <dbReference type="EMBL" id="EON61065.1"/>
    </source>
</evidence>
<dbReference type="OMA" id="TMIAFNI"/>
<dbReference type="EMBL" id="JH767554">
    <property type="protein sequence ID" value="EON61065.1"/>
    <property type="molecule type" value="Genomic_DNA"/>
</dbReference>
<evidence type="ECO:0000313" key="4">
    <source>
        <dbReference type="Proteomes" id="UP000016924"/>
    </source>
</evidence>
<evidence type="ECO:0000256" key="1">
    <source>
        <dbReference type="SAM" id="MobiDB-lite"/>
    </source>
</evidence>
<name>R7YGQ0_CONA1</name>
<dbReference type="InterPro" id="IPR006076">
    <property type="entry name" value="FAD-dep_OxRdtase"/>
</dbReference>
<organism evidence="3 4">
    <name type="scientific">Coniosporium apollinis (strain CBS 100218)</name>
    <name type="common">Rock-inhabiting black yeast</name>
    <dbReference type="NCBI Taxonomy" id="1168221"/>
    <lineage>
        <taxon>Eukaryota</taxon>
        <taxon>Fungi</taxon>
        <taxon>Dikarya</taxon>
        <taxon>Ascomycota</taxon>
        <taxon>Pezizomycotina</taxon>
        <taxon>Dothideomycetes</taxon>
        <taxon>Dothideomycetes incertae sedis</taxon>
        <taxon>Coniosporium</taxon>
    </lineage>
</organism>
<dbReference type="PANTHER" id="PTHR13847">
    <property type="entry name" value="SARCOSINE DEHYDROGENASE-RELATED"/>
    <property type="match status" value="1"/>
</dbReference>
<keyword evidence="4" id="KW-1185">Reference proteome</keyword>
<dbReference type="GO" id="GO:0005737">
    <property type="term" value="C:cytoplasm"/>
    <property type="evidence" value="ECO:0007669"/>
    <property type="project" value="TreeGrafter"/>
</dbReference>
<reference evidence="4" key="1">
    <citation type="submission" date="2012-06" db="EMBL/GenBank/DDBJ databases">
        <title>The genome sequence of Coniosporium apollinis CBS 100218.</title>
        <authorList>
            <consortium name="The Broad Institute Genome Sequencing Platform"/>
            <person name="Cuomo C."/>
            <person name="Gorbushina A."/>
            <person name="Noack S."/>
            <person name="Walker B."/>
            <person name="Young S.K."/>
            <person name="Zeng Q."/>
            <person name="Gargeya S."/>
            <person name="Fitzgerald M."/>
            <person name="Haas B."/>
            <person name="Abouelleil A."/>
            <person name="Alvarado L."/>
            <person name="Arachchi H.M."/>
            <person name="Berlin A.M."/>
            <person name="Chapman S.B."/>
            <person name="Goldberg J."/>
            <person name="Griggs A."/>
            <person name="Gujja S."/>
            <person name="Hansen M."/>
            <person name="Howarth C."/>
            <person name="Imamovic A."/>
            <person name="Larimer J."/>
            <person name="McCowan C."/>
            <person name="Montmayeur A."/>
            <person name="Murphy C."/>
            <person name="Neiman D."/>
            <person name="Pearson M."/>
            <person name="Priest M."/>
            <person name="Roberts A."/>
            <person name="Saif S."/>
            <person name="Shea T."/>
            <person name="Sisk P."/>
            <person name="Sykes S."/>
            <person name="Wortman J."/>
            <person name="Nusbaum C."/>
            <person name="Birren B."/>
        </authorList>
    </citation>
    <scope>NUCLEOTIDE SEQUENCE [LARGE SCALE GENOMIC DNA]</scope>
    <source>
        <strain evidence="4">CBS 100218</strain>
    </source>
</reference>
<dbReference type="SUPFAM" id="SSF51905">
    <property type="entry name" value="FAD/NAD(P)-binding domain"/>
    <property type="match status" value="1"/>
</dbReference>
<gene>
    <name evidence="3" type="ORF">W97_00276</name>
</gene>
<accession>R7YGQ0</accession>
<evidence type="ECO:0000259" key="2">
    <source>
        <dbReference type="Pfam" id="PF01266"/>
    </source>
</evidence>
<dbReference type="STRING" id="1168221.R7YGQ0"/>
<dbReference type="Gene3D" id="3.50.50.60">
    <property type="entry name" value="FAD/NAD(P)-binding domain"/>
    <property type="match status" value="1"/>
</dbReference>
<feature type="compositionally biased region" description="Polar residues" evidence="1">
    <location>
        <begin position="12"/>
        <end position="21"/>
    </location>
</feature>
<dbReference type="Pfam" id="PF01266">
    <property type="entry name" value="DAO"/>
    <property type="match status" value="1"/>
</dbReference>
<dbReference type="HOGENOM" id="CLU_162158_0_0_1"/>
<proteinExistence type="predicted"/>
<feature type="domain" description="FAD dependent oxidoreductase" evidence="2">
    <location>
        <begin position="42"/>
        <end position="84"/>
    </location>
</feature>
<dbReference type="OrthoDB" id="429143at2759"/>
<dbReference type="GeneID" id="19897587"/>
<dbReference type="RefSeq" id="XP_007776382.1">
    <property type="nucleotide sequence ID" value="XM_007778192.1"/>
</dbReference>
<sequence length="96" mass="10291">MDARSLILPSLPVSNPTSSCWQEPPSAIHDRRSTEQLPSSADYVIVGAGISSAMIAWNLLEKSKDARVVMLEARAAVSGATGRNEVSTVRVPDLAW</sequence>
<dbReference type="InterPro" id="IPR036188">
    <property type="entry name" value="FAD/NAD-bd_sf"/>
</dbReference>
<dbReference type="PANTHER" id="PTHR13847:SF284">
    <property type="entry name" value="FAD DEPENDENT OXIDOREDUCTASE DOMAIN-CONTAINING PROTEIN"/>
    <property type="match status" value="1"/>
</dbReference>
<feature type="region of interest" description="Disordered" evidence="1">
    <location>
        <begin position="1"/>
        <end position="33"/>
    </location>
</feature>
<protein>
    <recommendedName>
        <fullName evidence="2">FAD dependent oxidoreductase domain-containing protein</fullName>
    </recommendedName>
</protein>